<gene>
    <name evidence="9" type="ORF">OSB04_025781</name>
</gene>
<dbReference type="CDD" id="cd23995">
    <property type="entry name" value="Seipin_BSCL2_like"/>
    <property type="match status" value="1"/>
</dbReference>
<protein>
    <recommendedName>
        <fullName evidence="11">Seipin</fullName>
    </recommendedName>
</protein>
<evidence type="ECO:0000256" key="2">
    <source>
        <dbReference type="ARBA" id="ARBA00022692"/>
    </source>
</evidence>
<evidence type="ECO:0000256" key="8">
    <source>
        <dbReference type="SAM" id="Phobius"/>
    </source>
</evidence>
<evidence type="ECO:0000256" key="6">
    <source>
        <dbReference type="ARBA" id="ARBA00023136"/>
    </source>
</evidence>
<dbReference type="GO" id="GO:0005789">
    <property type="term" value="C:endoplasmic reticulum membrane"/>
    <property type="evidence" value="ECO:0007669"/>
    <property type="project" value="UniProtKB-SubCell"/>
</dbReference>
<evidence type="ECO:0000256" key="3">
    <source>
        <dbReference type="ARBA" id="ARBA00022824"/>
    </source>
</evidence>
<feature type="region of interest" description="Disordered" evidence="7">
    <location>
        <begin position="349"/>
        <end position="415"/>
    </location>
</feature>
<evidence type="ECO:0000256" key="4">
    <source>
        <dbReference type="ARBA" id="ARBA00022989"/>
    </source>
</evidence>
<keyword evidence="6 8" id="KW-0472">Membrane</keyword>
<dbReference type="PANTHER" id="PTHR21212:SF5">
    <property type="entry name" value="SEIPIN-1"/>
    <property type="match status" value="1"/>
</dbReference>
<dbReference type="EMBL" id="JARYMX010000006">
    <property type="protein sequence ID" value="KAJ9546074.1"/>
    <property type="molecule type" value="Genomic_DNA"/>
</dbReference>
<proteinExistence type="predicted"/>
<keyword evidence="2 8" id="KW-0812">Transmembrane</keyword>
<dbReference type="GO" id="GO:0140042">
    <property type="term" value="P:lipid droplet formation"/>
    <property type="evidence" value="ECO:0007669"/>
    <property type="project" value="UniProtKB-ARBA"/>
</dbReference>
<evidence type="ECO:0000313" key="9">
    <source>
        <dbReference type="EMBL" id="KAJ9546074.1"/>
    </source>
</evidence>
<reference evidence="9" key="1">
    <citation type="submission" date="2023-03" db="EMBL/GenBank/DDBJ databases">
        <title>Chromosome-scale reference genome and RAD-based genetic map of yellow starthistle (Centaurea solstitialis) reveal putative structural variation and QTLs associated with invader traits.</title>
        <authorList>
            <person name="Reatini B."/>
            <person name="Cang F.A."/>
            <person name="Jiang Q."/>
            <person name="Mckibben M.T.W."/>
            <person name="Barker M.S."/>
            <person name="Rieseberg L.H."/>
            <person name="Dlugosch K.M."/>
        </authorList>
    </citation>
    <scope>NUCLEOTIDE SEQUENCE</scope>
    <source>
        <strain evidence="9">CAN-66</strain>
        <tissue evidence="9">Leaf</tissue>
    </source>
</reference>
<dbReference type="AlphaFoldDB" id="A0AA38SNQ4"/>
<evidence type="ECO:0000256" key="1">
    <source>
        <dbReference type="ARBA" id="ARBA00004477"/>
    </source>
</evidence>
<feature type="transmembrane region" description="Helical" evidence="8">
    <location>
        <begin position="303"/>
        <end position="323"/>
    </location>
</feature>
<comment type="subcellular location">
    <subcellularLocation>
        <location evidence="1">Endoplasmic reticulum membrane</location>
        <topology evidence="1">Multi-pass membrane protein</topology>
    </subcellularLocation>
</comment>
<dbReference type="Pfam" id="PF06775">
    <property type="entry name" value="Seipin"/>
    <property type="match status" value="1"/>
</dbReference>
<evidence type="ECO:0000256" key="7">
    <source>
        <dbReference type="SAM" id="MobiDB-lite"/>
    </source>
</evidence>
<feature type="transmembrane region" description="Helical" evidence="8">
    <location>
        <begin position="96"/>
        <end position="124"/>
    </location>
</feature>
<evidence type="ECO:0000256" key="5">
    <source>
        <dbReference type="ARBA" id="ARBA00023098"/>
    </source>
</evidence>
<comment type="caution">
    <text evidence="9">The sequence shown here is derived from an EMBL/GenBank/DDBJ whole genome shotgun (WGS) entry which is preliminary data.</text>
</comment>
<dbReference type="GO" id="GO:0006629">
    <property type="term" value="P:lipid metabolic process"/>
    <property type="evidence" value="ECO:0007669"/>
    <property type="project" value="UniProtKB-KW"/>
</dbReference>
<evidence type="ECO:0000313" key="10">
    <source>
        <dbReference type="Proteomes" id="UP001172457"/>
    </source>
</evidence>
<name>A0AA38SNQ4_9ASTR</name>
<dbReference type="PANTHER" id="PTHR21212">
    <property type="entry name" value="BERNARDINELLI-SEIP CONGENITAL LIPODYSTROPHY 2 HOMOLOG BSCL2 PROTEIN"/>
    <property type="match status" value="1"/>
</dbReference>
<evidence type="ECO:0008006" key="11">
    <source>
        <dbReference type="Google" id="ProtNLM"/>
    </source>
</evidence>
<keyword evidence="4 8" id="KW-1133">Transmembrane helix</keyword>
<sequence>MTPPDRNHRIHHHHRHHLRHHPNPWFIKLLSLQSDFISEFLLSLTSPFFSLVSASHRHPEEPKETLDDAVSAAPPAAVHDGAATTTTVGLLVRRAVLGFVGAAYVGLILMGVAVVAVAVGVGLVRMWVEEPVYLQEDLYFDYTNVHPFAMLDFGYREMDKSVKMVPVGHTCNVRLVFVMPESDYNREIGNFQVVAEALSMDGNVITRSSRPCMLQFHSRPIRLMRTFLMSVPLLLGITSEIQTTNVPLLKYKERYVPRTEAIKISLVPRAGTPFLPQIYEAKIIVSSQLPWQKELVRRWKWTFYVWTSLYVYIMFLVVLICCFRSAMFPTMAPIQDYPSVDDENVSFEEPLAPPQGISASDRPTSDLLSRWRQSRSKRKAMLLGGGSDATSMSVTRDEDTSVGTEEVGDSESVCQ</sequence>
<dbReference type="InterPro" id="IPR009617">
    <property type="entry name" value="Seipin"/>
</dbReference>
<keyword evidence="3" id="KW-0256">Endoplasmic reticulum</keyword>
<accession>A0AA38SNQ4</accession>
<keyword evidence="5" id="KW-0443">Lipid metabolism</keyword>
<dbReference type="Proteomes" id="UP001172457">
    <property type="component" value="Chromosome 6"/>
</dbReference>
<organism evidence="9 10">
    <name type="scientific">Centaurea solstitialis</name>
    <name type="common">yellow star-thistle</name>
    <dbReference type="NCBI Taxonomy" id="347529"/>
    <lineage>
        <taxon>Eukaryota</taxon>
        <taxon>Viridiplantae</taxon>
        <taxon>Streptophyta</taxon>
        <taxon>Embryophyta</taxon>
        <taxon>Tracheophyta</taxon>
        <taxon>Spermatophyta</taxon>
        <taxon>Magnoliopsida</taxon>
        <taxon>eudicotyledons</taxon>
        <taxon>Gunneridae</taxon>
        <taxon>Pentapetalae</taxon>
        <taxon>asterids</taxon>
        <taxon>campanulids</taxon>
        <taxon>Asterales</taxon>
        <taxon>Asteraceae</taxon>
        <taxon>Carduoideae</taxon>
        <taxon>Cardueae</taxon>
        <taxon>Centaureinae</taxon>
        <taxon>Centaurea</taxon>
    </lineage>
</organism>
<keyword evidence="10" id="KW-1185">Reference proteome</keyword>